<feature type="domain" description="Protein zer-1 homolog-like C-terminal" evidence="4">
    <location>
        <begin position="1"/>
        <end position="202"/>
    </location>
</feature>
<dbReference type="OrthoDB" id="5783533at2759"/>
<organism evidence="5 6">
    <name type="scientific">Penaeus vannamei</name>
    <name type="common">Whiteleg shrimp</name>
    <name type="synonym">Litopenaeus vannamei</name>
    <dbReference type="NCBI Taxonomy" id="6689"/>
    <lineage>
        <taxon>Eukaryota</taxon>
        <taxon>Metazoa</taxon>
        <taxon>Ecdysozoa</taxon>
        <taxon>Arthropoda</taxon>
        <taxon>Crustacea</taxon>
        <taxon>Multicrustacea</taxon>
        <taxon>Malacostraca</taxon>
        <taxon>Eumalacostraca</taxon>
        <taxon>Eucarida</taxon>
        <taxon>Decapoda</taxon>
        <taxon>Dendrobranchiata</taxon>
        <taxon>Penaeoidea</taxon>
        <taxon>Penaeidae</taxon>
        <taxon>Penaeus</taxon>
    </lineage>
</organism>
<comment type="caution">
    <text evidence="5">The sequence shown here is derived from an EMBL/GenBank/DDBJ whole genome shotgun (WGS) entry which is preliminary data.</text>
</comment>
<evidence type="ECO:0000256" key="2">
    <source>
        <dbReference type="ARBA" id="ARBA00022786"/>
    </source>
</evidence>
<evidence type="ECO:0000313" key="6">
    <source>
        <dbReference type="Proteomes" id="UP000283509"/>
    </source>
</evidence>
<dbReference type="SUPFAM" id="SSF48371">
    <property type="entry name" value="ARM repeat"/>
    <property type="match status" value="1"/>
</dbReference>
<dbReference type="EMBL" id="QCYY01000017">
    <property type="protein sequence ID" value="ROT86074.1"/>
    <property type="molecule type" value="Genomic_DNA"/>
</dbReference>
<evidence type="ECO:0000256" key="3">
    <source>
        <dbReference type="PROSITE-ProRule" id="PRU00259"/>
    </source>
</evidence>
<dbReference type="InterPro" id="IPR051341">
    <property type="entry name" value="Zyg-11_UBL_adapter"/>
</dbReference>
<dbReference type="InterPro" id="IPR016024">
    <property type="entry name" value="ARM-type_fold"/>
</dbReference>
<name>A0A423UBI2_PENVA</name>
<sequence>MWNVTDETPVNCQRFLDGHGMTYFQKCLREFPDKPELLRNMMGLLGNVAEVKELRCRLMTSDLLTTFADLLDSNSDGIEVSYNAAGVLSHIASDGVEAWTIDHPTRNEVLERMVAAIERWDLASKRNINYRSFQPILRLLEVYHTPQCQHWAAWALANLTRVYPDKYCSLVEEEGGIQLLEVLLKSSIPYMRIQNLAKIVITHDYFNPLLFPPFIKDFGSLERMDLDSDS</sequence>
<dbReference type="STRING" id="6689.A0A423UBI2"/>
<dbReference type="InterPro" id="IPR011989">
    <property type="entry name" value="ARM-like"/>
</dbReference>
<keyword evidence="1" id="KW-0433">Leucine-rich repeat</keyword>
<dbReference type="AlphaFoldDB" id="A0A423UBI2"/>
<dbReference type="GO" id="GO:0031462">
    <property type="term" value="C:Cul2-RING ubiquitin ligase complex"/>
    <property type="evidence" value="ECO:0007669"/>
    <property type="project" value="TreeGrafter"/>
</dbReference>
<dbReference type="PANTHER" id="PTHR12904:SF23">
    <property type="entry name" value="PROTEIN ZER-1 HOMOLOG"/>
    <property type="match status" value="1"/>
</dbReference>
<reference evidence="5 6" key="2">
    <citation type="submission" date="2019-01" db="EMBL/GenBank/DDBJ databases">
        <title>The decoding of complex shrimp genome reveals the adaptation for benthos swimmer, frequently molting mechanism and breeding impact on genome.</title>
        <authorList>
            <person name="Sun Y."/>
            <person name="Gao Y."/>
            <person name="Yu Y."/>
        </authorList>
    </citation>
    <scope>NUCLEOTIDE SEQUENCE [LARGE SCALE GENOMIC DNA]</scope>
    <source>
        <tissue evidence="5">Muscle</tissue>
    </source>
</reference>
<dbReference type="InterPro" id="IPR000225">
    <property type="entry name" value="Armadillo"/>
</dbReference>
<dbReference type="PROSITE" id="PS50176">
    <property type="entry name" value="ARM_REPEAT"/>
    <property type="match status" value="1"/>
</dbReference>
<reference evidence="5 6" key="1">
    <citation type="submission" date="2018-04" db="EMBL/GenBank/DDBJ databases">
        <authorList>
            <person name="Zhang X."/>
            <person name="Yuan J."/>
            <person name="Li F."/>
            <person name="Xiang J."/>
        </authorList>
    </citation>
    <scope>NUCLEOTIDE SEQUENCE [LARGE SCALE GENOMIC DNA]</scope>
    <source>
        <tissue evidence="5">Muscle</tissue>
    </source>
</reference>
<dbReference type="InterPro" id="IPR055142">
    <property type="entry name" value="ZER1-like_C"/>
</dbReference>
<dbReference type="Gene3D" id="1.25.10.10">
    <property type="entry name" value="Leucine-rich Repeat Variant"/>
    <property type="match status" value="1"/>
</dbReference>
<gene>
    <name evidence="5" type="ORF">C7M84_005388</name>
</gene>
<dbReference type="Pfam" id="PF22964">
    <property type="entry name" value="ZER1-like_2nd"/>
    <property type="match status" value="1"/>
</dbReference>
<proteinExistence type="predicted"/>
<keyword evidence="2" id="KW-0833">Ubl conjugation pathway</keyword>
<evidence type="ECO:0000313" key="5">
    <source>
        <dbReference type="EMBL" id="ROT86074.1"/>
    </source>
</evidence>
<evidence type="ECO:0000259" key="4">
    <source>
        <dbReference type="Pfam" id="PF22964"/>
    </source>
</evidence>
<protein>
    <submittedName>
        <fullName evidence="5">Protein zer-1</fullName>
    </submittedName>
</protein>
<keyword evidence="6" id="KW-1185">Reference proteome</keyword>
<feature type="repeat" description="ARM" evidence="3">
    <location>
        <begin position="62"/>
        <end position="94"/>
    </location>
</feature>
<accession>A0A423UBI2</accession>
<dbReference type="Proteomes" id="UP000283509">
    <property type="component" value="Unassembled WGS sequence"/>
</dbReference>
<dbReference type="PANTHER" id="PTHR12904">
    <property type="match status" value="1"/>
</dbReference>
<evidence type="ECO:0000256" key="1">
    <source>
        <dbReference type="ARBA" id="ARBA00022614"/>
    </source>
</evidence>